<dbReference type="InterPro" id="IPR044822">
    <property type="entry name" value="Myb_DNA-bind_4"/>
</dbReference>
<feature type="domain" description="Myb/SANT-like DNA-binding" evidence="2">
    <location>
        <begin position="3"/>
        <end position="90"/>
    </location>
</feature>
<gene>
    <name evidence="3" type="ORF">RhiirC2_722187</name>
</gene>
<keyword evidence="1" id="KW-1133">Transmembrane helix</keyword>
<proteinExistence type="predicted"/>
<comment type="caution">
    <text evidence="3">The sequence shown here is derived from an EMBL/GenBank/DDBJ whole genome shotgun (WGS) entry which is preliminary data.</text>
</comment>
<dbReference type="AlphaFoldDB" id="A0A2N1M2P8"/>
<organism evidence="3 4">
    <name type="scientific">Rhizophagus irregularis</name>
    <dbReference type="NCBI Taxonomy" id="588596"/>
    <lineage>
        <taxon>Eukaryota</taxon>
        <taxon>Fungi</taxon>
        <taxon>Fungi incertae sedis</taxon>
        <taxon>Mucoromycota</taxon>
        <taxon>Glomeromycotina</taxon>
        <taxon>Glomeromycetes</taxon>
        <taxon>Glomerales</taxon>
        <taxon>Glomeraceae</taxon>
        <taxon>Rhizophagus</taxon>
    </lineage>
</organism>
<evidence type="ECO:0000259" key="2">
    <source>
        <dbReference type="Pfam" id="PF13837"/>
    </source>
</evidence>
<dbReference type="VEuPathDB" id="FungiDB:RhiirFUN_003402"/>
<name>A0A2N1M2P8_9GLOM</name>
<dbReference type="VEuPathDB" id="FungiDB:RhiirA1_509184"/>
<keyword evidence="1" id="KW-0812">Transmembrane</keyword>
<dbReference type="Gene3D" id="1.10.10.60">
    <property type="entry name" value="Homeodomain-like"/>
    <property type="match status" value="1"/>
</dbReference>
<dbReference type="Pfam" id="PF13837">
    <property type="entry name" value="Myb_DNA-bind_4"/>
    <property type="match status" value="1"/>
</dbReference>
<sequence>MAEWSDAQIRTLIDERKIRNDEFHNFRRNWKIFWNSIADKINQENGILFNSHQCKEKFSNLVQNYNAICDFMSGHKSSGSQLGVQYFDEFRTHFWERPLPKNHQYNNYIKVLPHTTVIVSLISVFFLYCAIIP</sequence>
<evidence type="ECO:0000313" key="3">
    <source>
        <dbReference type="EMBL" id="PKK55911.1"/>
    </source>
</evidence>
<dbReference type="EMBL" id="LLXL01006550">
    <property type="protein sequence ID" value="PKK55911.1"/>
    <property type="molecule type" value="Genomic_DNA"/>
</dbReference>
<protein>
    <recommendedName>
        <fullName evidence="2">Myb/SANT-like DNA-binding domain-containing protein</fullName>
    </recommendedName>
</protein>
<dbReference type="Proteomes" id="UP000233469">
    <property type="component" value="Unassembled WGS sequence"/>
</dbReference>
<evidence type="ECO:0000256" key="1">
    <source>
        <dbReference type="SAM" id="Phobius"/>
    </source>
</evidence>
<keyword evidence="1" id="KW-0472">Membrane</keyword>
<feature type="transmembrane region" description="Helical" evidence="1">
    <location>
        <begin position="111"/>
        <end position="131"/>
    </location>
</feature>
<reference evidence="3 4" key="1">
    <citation type="submission" date="2016-04" db="EMBL/GenBank/DDBJ databases">
        <title>Genome analyses suggest a sexual origin of heterokaryosis in a supposedly ancient asexual fungus.</title>
        <authorList>
            <person name="Ropars J."/>
            <person name="Sedzielewska K."/>
            <person name="Noel J."/>
            <person name="Charron P."/>
            <person name="Farinelli L."/>
            <person name="Marton T."/>
            <person name="Kruger M."/>
            <person name="Pelin A."/>
            <person name="Brachmann A."/>
            <person name="Corradi N."/>
        </authorList>
    </citation>
    <scope>NUCLEOTIDE SEQUENCE [LARGE SCALE GENOMIC DNA]</scope>
    <source>
        <strain evidence="3 4">C2</strain>
    </source>
</reference>
<reference evidence="3 4" key="2">
    <citation type="submission" date="2017-10" db="EMBL/GenBank/DDBJ databases">
        <title>Extensive intraspecific genome diversity in a model arbuscular mycorrhizal fungus.</title>
        <authorList>
            <person name="Chen E.C.H."/>
            <person name="Morin E."/>
            <person name="Baudet D."/>
            <person name="Noel J."/>
            <person name="Ndikumana S."/>
            <person name="Charron P."/>
            <person name="St-Onge C."/>
            <person name="Giorgi J."/>
            <person name="Grigoriev I.V."/>
            <person name="Roux C."/>
            <person name="Martin F.M."/>
            <person name="Corradi N."/>
        </authorList>
    </citation>
    <scope>NUCLEOTIDE SEQUENCE [LARGE SCALE GENOMIC DNA]</scope>
    <source>
        <strain evidence="3 4">C2</strain>
    </source>
</reference>
<dbReference type="VEuPathDB" id="FungiDB:FUN_011668"/>
<accession>A0A2N1M2P8</accession>
<evidence type="ECO:0000313" key="4">
    <source>
        <dbReference type="Proteomes" id="UP000233469"/>
    </source>
</evidence>